<dbReference type="Pfam" id="PF00443">
    <property type="entry name" value="UCH"/>
    <property type="match status" value="1"/>
</dbReference>
<protein>
    <recommendedName>
        <fullName evidence="2">USP domain-containing protein</fullName>
    </recommendedName>
</protein>
<evidence type="ECO:0000313" key="3">
    <source>
        <dbReference type="EMBL" id="CEK65410.1"/>
    </source>
</evidence>
<dbReference type="GO" id="GO:0016579">
    <property type="term" value="P:protein deubiquitination"/>
    <property type="evidence" value="ECO:0007669"/>
    <property type="project" value="InterPro"/>
</dbReference>
<feature type="non-terminal residue" evidence="3">
    <location>
        <position position="166"/>
    </location>
</feature>
<feature type="domain" description="USP" evidence="2">
    <location>
        <begin position="1"/>
        <end position="166"/>
    </location>
</feature>
<dbReference type="PANTHER" id="PTHR24006:SF905">
    <property type="entry name" value="UBIQUITIN CARBOXYL-TERMINAL HYDROLASE 1"/>
    <property type="match status" value="1"/>
</dbReference>
<feature type="region of interest" description="Disordered" evidence="1">
    <location>
        <begin position="29"/>
        <end position="49"/>
    </location>
</feature>
<dbReference type="InterPro" id="IPR018200">
    <property type="entry name" value="USP_CS"/>
</dbReference>
<dbReference type="AlphaFoldDB" id="A0A0B6ZCF5"/>
<dbReference type="InterPro" id="IPR001394">
    <property type="entry name" value="Peptidase_C19_UCH"/>
</dbReference>
<dbReference type="InterPro" id="IPR038765">
    <property type="entry name" value="Papain-like_cys_pep_sf"/>
</dbReference>
<dbReference type="InterPro" id="IPR028889">
    <property type="entry name" value="USP"/>
</dbReference>
<evidence type="ECO:0000256" key="1">
    <source>
        <dbReference type="SAM" id="MobiDB-lite"/>
    </source>
</evidence>
<feature type="compositionally biased region" description="Acidic residues" evidence="1">
    <location>
        <begin position="34"/>
        <end position="44"/>
    </location>
</feature>
<accession>A0A0B6ZCF5</accession>
<dbReference type="GO" id="GO:0004843">
    <property type="term" value="F:cysteine-type deubiquitinase activity"/>
    <property type="evidence" value="ECO:0007669"/>
    <property type="project" value="InterPro"/>
</dbReference>
<sequence length="166" mass="18964">MHQTKCLECEVARQRQEVFRDISVPVRSLHSEETNSDDDSDDDDGRIQDKSGSSCLSKLIQAFSSVERLIHGNKYFCEHCLHYVEAERSCHYLALPAVLTIHLKRFRANRRLFGGVSKLVDKVAIPQNLPCLQYQCRKQCSDSSHKYSLFAIVTHSGTSILHGHYQ</sequence>
<dbReference type="PROSITE" id="PS00973">
    <property type="entry name" value="USP_2"/>
    <property type="match status" value="1"/>
</dbReference>
<proteinExistence type="predicted"/>
<dbReference type="PANTHER" id="PTHR24006">
    <property type="entry name" value="UBIQUITIN CARBOXYL-TERMINAL HYDROLASE"/>
    <property type="match status" value="1"/>
</dbReference>
<dbReference type="EMBL" id="HACG01018545">
    <property type="protein sequence ID" value="CEK65410.1"/>
    <property type="molecule type" value="Transcribed_RNA"/>
</dbReference>
<organism evidence="3">
    <name type="scientific">Arion vulgaris</name>
    <dbReference type="NCBI Taxonomy" id="1028688"/>
    <lineage>
        <taxon>Eukaryota</taxon>
        <taxon>Metazoa</taxon>
        <taxon>Spiralia</taxon>
        <taxon>Lophotrochozoa</taxon>
        <taxon>Mollusca</taxon>
        <taxon>Gastropoda</taxon>
        <taxon>Heterobranchia</taxon>
        <taxon>Euthyneura</taxon>
        <taxon>Panpulmonata</taxon>
        <taxon>Eupulmonata</taxon>
        <taxon>Stylommatophora</taxon>
        <taxon>Helicina</taxon>
        <taxon>Arionoidea</taxon>
        <taxon>Arionidae</taxon>
        <taxon>Arion</taxon>
    </lineage>
</organism>
<dbReference type="InterPro" id="IPR050164">
    <property type="entry name" value="Peptidase_C19"/>
</dbReference>
<dbReference type="SUPFAM" id="SSF54001">
    <property type="entry name" value="Cysteine proteinases"/>
    <property type="match status" value="1"/>
</dbReference>
<gene>
    <name evidence="3" type="primary">ORF54935</name>
</gene>
<dbReference type="Gene3D" id="3.90.70.10">
    <property type="entry name" value="Cysteine proteinases"/>
    <property type="match status" value="1"/>
</dbReference>
<name>A0A0B6ZCF5_9EUPU</name>
<evidence type="ECO:0000259" key="2">
    <source>
        <dbReference type="PROSITE" id="PS50235"/>
    </source>
</evidence>
<dbReference type="GO" id="GO:0005634">
    <property type="term" value="C:nucleus"/>
    <property type="evidence" value="ECO:0007669"/>
    <property type="project" value="TreeGrafter"/>
</dbReference>
<reference evidence="3" key="1">
    <citation type="submission" date="2014-12" db="EMBL/GenBank/DDBJ databases">
        <title>Insight into the proteome of Arion vulgaris.</title>
        <authorList>
            <person name="Aradska J."/>
            <person name="Bulat T."/>
            <person name="Smidak R."/>
            <person name="Sarate P."/>
            <person name="Gangsoo J."/>
            <person name="Sialana F."/>
            <person name="Bilban M."/>
            <person name="Lubec G."/>
        </authorList>
    </citation>
    <scope>NUCLEOTIDE SEQUENCE</scope>
    <source>
        <tissue evidence="3">Skin</tissue>
    </source>
</reference>
<dbReference type="GO" id="GO:0005829">
    <property type="term" value="C:cytosol"/>
    <property type="evidence" value="ECO:0007669"/>
    <property type="project" value="TreeGrafter"/>
</dbReference>
<dbReference type="PROSITE" id="PS50235">
    <property type="entry name" value="USP_3"/>
    <property type="match status" value="1"/>
</dbReference>